<dbReference type="SUPFAM" id="SSF51695">
    <property type="entry name" value="PLC-like phosphodiesterases"/>
    <property type="match status" value="1"/>
</dbReference>
<comment type="caution">
    <text evidence="2">The sequence shown here is derived from an EMBL/GenBank/DDBJ whole genome shotgun (WGS) entry which is preliminary data.</text>
</comment>
<dbReference type="Gene3D" id="3.20.20.190">
    <property type="entry name" value="Phosphatidylinositol (PI) phosphodiesterase"/>
    <property type="match status" value="1"/>
</dbReference>
<feature type="region of interest" description="Disordered" evidence="1">
    <location>
        <begin position="458"/>
        <end position="507"/>
    </location>
</feature>
<dbReference type="Proteomes" id="UP000186817">
    <property type="component" value="Unassembled WGS sequence"/>
</dbReference>
<accession>A0A1Q9DLI7</accession>
<gene>
    <name evidence="2" type="ORF">AK812_SmicGene21831</name>
</gene>
<dbReference type="GO" id="GO:0008081">
    <property type="term" value="F:phosphoric diester hydrolase activity"/>
    <property type="evidence" value="ECO:0007669"/>
    <property type="project" value="InterPro"/>
</dbReference>
<dbReference type="InterPro" id="IPR017946">
    <property type="entry name" value="PLC-like_Pdiesterase_TIM-brl"/>
</dbReference>
<evidence type="ECO:0000313" key="3">
    <source>
        <dbReference type="Proteomes" id="UP000186817"/>
    </source>
</evidence>
<protein>
    <submittedName>
        <fullName evidence="2">1-phosphatidylinositol phosphodiesterase</fullName>
    </submittedName>
</protein>
<dbReference type="EMBL" id="LSRX01000483">
    <property type="protein sequence ID" value="OLP96035.1"/>
    <property type="molecule type" value="Genomic_DNA"/>
</dbReference>
<feature type="compositionally biased region" description="Basic and acidic residues" evidence="1">
    <location>
        <begin position="488"/>
        <end position="501"/>
    </location>
</feature>
<dbReference type="GO" id="GO:0006629">
    <property type="term" value="P:lipid metabolic process"/>
    <property type="evidence" value="ECO:0007669"/>
    <property type="project" value="InterPro"/>
</dbReference>
<feature type="region of interest" description="Disordered" evidence="1">
    <location>
        <begin position="527"/>
        <end position="555"/>
    </location>
</feature>
<reference evidence="2 3" key="1">
    <citation type="submission" date="2016-02" db="EMBL/GenBank/DDBJ databases">
        <title>Genome analysis of coral dinoflagellate symbionts highlights evolutionary adaptations to a symbiotic lifestyle.</title>
        <authorList>
            <person name="Aranda M."/>
            <person name="Li Y."/>
            <person name="Liew Y.J."/>
            <person name="Baumgarten S."/>
            <person name="Simakov O."/>
            <person name="Wilson M."/>
            <person name="Piel J."/>
            <person name="Ashoor H."/>
            <person name="Bougouffa S."/>
            <person name="Bajic V.B."/>
            <person name="Ryu T."/>
            <person name="Ravasi T."/>
            <person name="Bayer T."/>
            <person name="Micklem G."/>
            <person name="Kim H."/>
            <person name="Bhak J."/>
            <person name="Lajeunesse T.C."/>
            <person name="Voolstra C.R."/>
        </authorList>
    </citation>
    <scope>NUCLEOTIDE SEQUENCE [LARGE SCALE GENOMIC DNA]</scope>
    <source>
        <strain evidence="2 3">CCMP2467</strain>
    </source>
</reference>
<name>A0A1Q9DLI7_SYMMI</name>
<dbReference type="AlphaFoldDB" id="A0A1Q9DLI7"/>
<sequence length="847" mass="93111">MIPKKPEASPKHVGSTVCCASAGRCSMKVICGFLPVFASQSTGTLAVEPGNSVRSPYADVRLTSWPMLTTHDAATGYMQNPLDPRVTWGQTQPASKHAFTEQLNCGARAFDMRPHVTDEGKVVFHHGDVEIMQDAETAVAEIVQWAQLHPALEDFVLIYNWDCTGASCSTKVAELLAKYGLATMANCSQLNLTLSAAASMASLPHGGHVLVVNDCVQQHYNESLACSGFDQSFDASDIADLARNLPHCRELHNASLDELLLCGHQLQQRHAAAAPTSAVGYYQCWVGASGHDFAVQRLLGYLTGVASKPLPADSFTELQALWQETPQSVAIGVAHFSSLLKDEEQSQLNVLMAQKIRSGAFGHISLFEVNNVCDHGLEMVAALRLFVEPLVLSETVPCARGELLQFKEASDEASYLGACCGLVSVKAGSYYDKFWEATGEDSMGQSTPPATNRWRRWQESGTGGVSSGDQETFGASHGLGSRRGGRRGGNEHWRWKSERGRAPSSRLGQTELDETIRDYVTAPEEEEEKGVVKVAGSGAGAERKGPGRVSNTYPPVFRARPQESYQEWRRSVEFWVGGEGNQLPVELIGPRMTVQLKDRAAQLVKHLQIADVHGLDGNEVIFRELEKSPLIKQVDRRRVDEHRRRLMQLSRAPGESMESYAFYVGHLLDHARLTKRDRAMIKTKAGDLLDEFKVTSTMIELASELDGGARVPGGTVGAKLGSKWRRVAAAEGDERTATGHGQPGGKGGCGVFVAEPEEMMMPDEFGDDRNGAVRKLRQYYQKPDTEEKKWWLADQMKKLFWWPCAGRLLEPSIVADHSDEELAFKVIWDIGCMRSVVGVYRGYREMA</sequence>
<proteinExistence type="predicted"/>
<evidence type="ECO:0000256" key="1">
    <source>
        <dbReference type="SAM" id="MobiDB-lite"/>
    </source>
</evidence>
<keyword evidence="3" id="KW-1185">Reference proteome</keyword>
<dbReference type="OrthoDB" id="415372at2759"/>
<evidence type="ECO:0000313" key="2">
    <source>
        <dbReference type="EMBL" id="OLP96035.1"/>
    </source>
</evidence>
<organism evidence="2 3">
    <name type="scientific">Symbiodinium microadriaticum</name>
    <name type="common">Dinoflagellate</name>
    <name type="synonym">Zooxanthella microadriatica</name>
    <dbReference type="NCBI Taxonomy" id="2951"/>
    <lineage>
        <taxon>Eukaryota</taxon>
        <taxon>Sar</taxon>
        <taxon>Alveolata</taxon>
        <taxon>Dinophyceae</taxon>
        <taxon>Suessiales</taxon>
        <taxon>Symbiodiniaceae</taxon>
        <taxon>Symbiodinium</taxon>
    </lineage>
</organism>